<gene>
    <name evidence="3" type="ORF">ACHIPV_10405</name>
    <name evidence="2" type="ORF">ACHIRB_25360</name>
</gene>
<dbReference type="Proteomes" id="UP001609176">
    <property type="component" value="Unassembled WGS sequence"/>
</dbReference>
<proteinExistence type="predicted"/>
<evidence type="ECO:0000256" key="1">
    <source>
        <dbReference type="SAM" id="MobiDB-lite"/>
    </source>
</evidence>
<reference evidence="4 5" key="1">
    <citation type="submission" date="2024-10" db="EMBL/GenBank/DDBJ databases">
        <authorList>
            <person name="Riesco R."/>
        </authorList>
    </citation>
    <scope>NUCLEOTIDE SEQUENCE [LARGE SCALE GENOMIC DNA]</scope>
    <source>
        <strain evidence="3 4">NCIMB 15448</strain>
        <strain evidence="2 5">NCIMB 15450</strain>
    </source>
</reference>
<dbReference type="EMBL" id="JBIMSP010000012">
    <property type="protein sequence ID" value="MFH5242294.1"/>
    <property type="molecule type" value="Genomic_DNA"/>
</dbReference>
<feature type="compositionally biased region" description="Acidic residues" evidence="1">
    <location>
        <begin position="77"/>
        <end position="87"/>
    </location>
</feature>
<dbReference type="RefSeq" id="WP_395124303.1">
    <property type="nucleotide sequence ID" value="NZ_JBIMSN010000126.1"/>
</dbReference>
<evidence type="ECO:0000313" key="2">
    <source>
        <dbReference type="EMBL" id="MFH5231871.1"/>
    </source>
</evidence>
<accession>A0ABW7KLG8</accession>
<evidence type="ECO:0000313" key="5">
    <source>
        <dbReference type="Proteomes" id="UP001609219"/>
    </source>
</evidence>
<dbReference type="Proteomes" id="UP001609219">
    <property type="component" value="Unassembled WGS sequence"/>
</dbReference>
<organism evidence="3 4">
    <name type="scientific">Antrihabitans spumae</name>
    <dbReference type="NCBI Taxonomy" id="3373370"/>
    <lineage>
        <taxon>Bacteria</taxon>
        <taxon>Bacillati</taxon>
        <taxon>Actinomycetota</taxon>
        <taxon>Actinomycetes</taxon>
        <taxon>Mycobacteriales</taxon>
        <taxon>Nocardiaceae</taxon>
        <taxon>Antrihabitans</taxon>
    </lineage>
</organism>
<sequence>MWRLLDTVLTGAVLVMLYRTRGMFMSNQDKLNAVADQLDKAKGEIVGAIADLKAQVEAGEALDFSRLDASAQALDDVVADADPEPEPLPEPTPES</sequence>
<protein>
    <submittedName>
        <fullName evidence="3">Uncharacterized protein</fullName>
    </submittedName>
</protein>
<evidence type="ECO:0000313" key="3">
    <source>
        <dbReference type="EMBL" id="MFH5242294.1"/>
    </source>
</evidence>
<feature type="region of interest" description="Disordered" evidence="1">
    <location>
        <begin position="76"/>
        <end position="95"/>
    </location>
</feature>
<comment type="caution">
    <text evidence="3">The sequence shown here is derived from an EMBL/GenBank/DDBJ whole genome shotgun (WGS) entry which is preliminary data.</text>
</comment>
<evidence type="ECO:0000313" key="4">
    <source>
        <dbReference type="Proteomes" id="UP001609176"/>
    </source>
</evidence>
<keyword evidence="5" id="KW-1185">Reference proteome</keyword>
<dbReference type="EMBL" id="JBIMSN010000126">
    <property type="protein sequence ID" value="MFH5231871.1"/>
    <property type="molecule type" value="Genomic_DNA"/>
</dbReference>
<name>A0ABW7KLG8_9NOCA</name>